<name>A0A1B9HU31_9TREE</name>
<dbReference type="EMBL" id="KI894015">
    <property type="protein sequence ID" value="OCF46775.1"/>
    <property type="molecule type" value="Genomic_DNA"/>
</dbReference>
<evidence type="ECO:0000256" key="1">
    <source>
        <dbReference type="SAM" id="MobiDB-lite"/>
    </source>
</evidence>
<evidence type="ECO:0000256" key="2">
    <source>
        <dbReference type="SAM" id="Phobius"/>
    </source>
</evidence>
<evidence type="ECO:0000313" key="3">
    <source>
        <dbReference type="EMBL" id="OCF46775.1"/>
    </source>
</evidence>
<feature type="transmembrane region" description="Helical" evidence="2">
    <location>
        <begin position="148"/>
        <end position="169"/>
    </location>
</feature>
<keyword evidence="5" id="KW-1185">Reference proteome</keyword>
<dbReference type="GO" id="GO:0016491">
    <property type="term" value="F:oxidoreductase activity"/>
    <property type="evidence" value="ECO:0007669"/>
    <property type="project" value="TreeGrafter"/>
</dbReference>
<dbReference type="STRING" id="1296096.A0A1B9HU31"/>
<keyword evidence="2" id="KW-0472">Membrane</keyword>
<reference evidence="3" key="3">
    <citation type="submission" date="2016-07" db="EMBL/GenBank/DDBJ databases">
        <title>Evolution of pathogenesis and genome organization in the Tremellales.</title>
        <authorList>
            <person name="Cuomo C."/>
            <person name="Litvintseva A."/>
            <person name="Heitman J."/>
            <person name="Chen Y."/>
            <person name="Sun S."/>
            <person name="Springer D."/>
            <person name="Dromer F."/>
            <person name="Young S."/>
            <person name="Zeng Q."/>
            <person name="Chapman S."/>
            <person name="Gujja S."/>
            <person name="Saif S."/>
            <person name="Birren B."/>
        </authorList>
    </citation>
    <scope>NUCLEOTIDE SEQUENCE</scope>
    <source>
        <strain evidence="3">CBS 10737</strain>
    </source>
</reference>
<accession>A0A1B9HU31</accession>
<dbReference type="InterPro" id="IPR050464">
    <property type="entry name" value="Zeta_carotene_desat/Oxidored"/>
</dbReference>
<sequence length="594" mass="66453">MRVAVIGSGLAGLTTAYLLREEGVEVWLIEKSSKLGFHSQSVEIPLIPSNDPEKSTRGRSRSRNAKEEGSPEEKWVVDVPMRGFQGGYYPLLLALYNHLGIPLKTANYKFSFSSSQSTYFIHSGSSGYSIPSLPSRAWLNIFTLVGDLLTFIGVAICYSIMVLLGLFAWHDLLPRCISRPPDLTLREFTSTMSSFLSCPLTVPIPFRPYPIWTPLGDIFEFFISRIVLPLFSAVGTMTDADVWSLPVRIILEYMHLTLGTNHYHPAEGFSAADIAEKLAKPVCEQGEDHLKLSTEIIGLEYISSHEGIRLTMKDQTGLDGGRNEELIVDKIILATQASVAKRLLEGLEDSLRSAGRDKEKRKISEMRAALGKVRYRETIVVTHGDTSILPSLKDRRDLNFFLPDDQITLPSIQPAPLTHRSAEYPVPYFTPIEDQIYTQTTQIIYPPSRLKRKYGQDRPVFQTTNPCVPIDAAKVIGISKLERALPLKEPCKVLPFLQNTSRSYLPPSTIVHIVGSYAYPGIPLLEGCVGSAKMAAEFILMEVRPERNHPDGKPMDVSEMRKVVGGVDWTTGKGGIWGRLWRWRLIDTPWGQFC</sequence>
<reference evidence="3" key="1">
    <citation type="submission" date="2013-07" db="EMBL/GenBank/DDBJ databases">
        <title>The Genome Sequence of Cryptococcus pinus CBS10737.</title>
        <authorList>
            <consortium name="The Broad Institute Genome Sequencing Platform"/>
            <person name="Cuomo C."/>
            <person name="Litvintseva A."/>
            <person name="Chen Y."/>
            <person name="Heitman J."/>
            <person name="Sun S."/>
            <person name="Springer D."/>
            <person name="Dromer F."/>
            <person name="Young S.K."/>
            <person name="Zeng Q."/>
            <person name="Gargeya S."/>
            <person name="Fitzgerald M."/>
            <person name="Abouelleil A."/>
            <person name="Alvarado L."/>
            <person name="Berlin A.M."/>
            <person name="Chapman S.B."/>
            <person name="Dewar J."/>
            <person name="Goldberg J."/>
            <person name="Griggs A."/>
            <person name="Gujja S."/>
            <person name="Hansen M."/>
            <person name="Howarth C."/>
            <person name="Imamovic A."/>
            <person name="Larimer J."/>
            <person name="McCowan C."/>
            <person name="Murphy C."/>
            <person name="Pearson M."/>
            <person name="Priest M."/>
            <person name="Roberts A."/>
            <person name="Saif S."/>
            <person name="Shea T."/>
            <person name="Sykes S."/>
            <person name="Wortman J."/>
            <person name="Nusbaum C."/>
            <person name="Birren B."/>
        </authorList>
    </citation>
    <scope>NUCLEOTIDE SEQUENCE [LARGE SCALE GENOMIC DNA]</scope>
    <source>
        <strain evidence="3">CBS 10737</strain>
    </source>
</reference>
<evidence type="ECO:0000313" key="5">
    <source>
        <dbReference type="Proteomes" id="UP000094020"/>
    </source>
</evidence>
<keyword evidence="2" id="KW-1133">Transmembrane helix</keyword>
<dbReference type="Proteomes" id="UP000094020">
    <property type="component" value="Chromosome 9"/>
</dbReference>
<protein>
    <recommendedName>
        <fullName evidence="6">Amine oxidase domain-containing protein</fullName>
    </recommendedName>
</protein>
<dbReference type="PANTHER" id="PTHR42923:SF17">
    <property type="entry name" value="AMINE OXIDASE DOMAIN-CONTAINING PROTEIN"/>
    <property type="match status" value="1"/>
</dbReference>
<dbReference type="SUPFAM" id="SSF51905">
    <property type="entry name" value="FAD/NAD(P)-binding domain"/>
    <property type="match status" value="1"/>
</dbReference>
<dbReference type="AlphaFoldDB" id="A0A1B9HU31"/>
<reference evidence="4" key="4">
    <citation type="submission" date="2024-02" db="EMBL/GenBank/DDBJ databases">
        <title>Comparative genomics of Cryptococcus and Kwoniella reveals pathogenesis evolution and contrasting modes of karyotype evolution via chromosome fusion or intercentromeric recombination.</title>
        <authorList>
            <person name="Coelho M.A."/>
            <person name="David-Palma M."/>
            <person name="Shea T."/>
            <person name="Bowers K."/>
            <person name="McGinley-Smith S."/>
            <person name="Mohammad A.W."/>
            <person name="Gnirke A."/>
            <person name="Yurkov A.M."/>
            <person name="Nowrousian M."/>
            <person name="Sun S."/>
            <person name="Cuomo C.A."/>
            <person name="Heitman J."/>
        </authorList>
    </citation>
    <scope>NUCLEOTIDE SEQUENCE</scope>
    <source>
        <strain evidence="4">CBS 10737</strain>
    </source>
</reference>
<dbReference type="Pfam" id="PF13450">
    <property type="entry name" value="NAD_binding_8"/>
    <property type="match status" value="1"/>
</dbReference>
<feature type="region of interest" description="Disordered" evidence="1">
    <location>
        <begin position="46"/>
        <end position="69"/>
    </location>
</feature>
<evidence type="ECO:0008006" key="6">
    <source>
        <dbReference type="Google" id="ProtNLM"/>
    </source>
</evidence>
<dbReference type="OrthoDB" id="1111734at2759"/>
<dbReference type="RefSeq" id="XP_019007994.1">
    <property type="nucleotide sequence ID" value="XM_019158856.1"/>
</dbReference>
<dbReference type="GeneID" id="30175531"/>
<dbReference type="PANTHER" id="PTHR42923">
    <property type="entry name" value="PROTOPORPHYRINOGEN OXIDASE"/>
    <property type="match status" value="1"/>
</dbReference>
<dbReference type="InterPro" id="IPR036188">
    <property type="entry name" value="FAD/NAD-bd_sf"/>
</dbReference>
<dbReference type="Gene3D" id="3.50.50.60">
    <property type="entry name" value="FAD/NAD(P)-binding domain"/>
    <property type="match status" value="1"/>
</dbReference>
<keyword evidence="2" id="KW-0812">Transmembrane</keyword>
<dbReference type="KEGG" id="kpin:30175531"/>
<reference evidence="4" key="2">
    <citation type="submission" date="2013-07" db="EMBL/GenBank/DDBJ databases">
        <authorList>
            <consortium name="The Broad Institute Genome Sequencing Platform"/>
            <person name="Cuomo C."/>
            <person name="Litvintseva A."/>
            <person name="Chen Y."/>
            <person name="Heitman J."/>
            <person name="Sun S."/>
            <person name="Springer D."/>
            <person name="Dromer F."/>
            <person name="Young S.K."/>
            <person name="Zeng Q."/>
            <person name="Gargeya S."/>
            <person name="Fitzgerald M."/>
            <person name="Abouelleil A."/>
            <person name="Alvarado L."/>
            <person name="Berlin A.M."/>
            <person name="Chapman S.B."/>
            <person name="Dewar J."/>
            <person name="Goldberg J."/>
            <person name="Griggs A."/>
            <person name="Gujja S."/>
            <person name="Hansen M."/>
            <person name="Howarth C."/>
            <person name="Imamovic A."/>
            <person name="Larimer J."/>
            <person name="McCowan C."/>
            <person name="Murphy C."/>
            <person name="Pearson M."/>
            <person name="Priest M."/>
            <person name="Roberts A."/>
            <person name="Saif S."/>
            <person name="Shea T."/>
            <person name="Sykes S."/>
            <person name="Wortman J."/>
            <person name="Nusbaum C."/>
            <person name="Birren B."/>
        </authorList>
    </citation>
    <scope>NUCLEOTIDE SEQUENCE</scope>
    <source>
        <strain evidence="4">CBS 10737</strain>
    </source>
</reference>
<proteinExistence type="predicted"/>
<dbReference type="EMBL" id="CP144527">
    <property type="protein sequence ID" value="WWC72398.1"/>
    <property type="molecule type" value="Genomic_DNA"/>
</dbReference>
<organism evidence="3">
    <name type="scientific">Kwoniella pini CBS 10737</name>
    <dbReference type="NCBI Taxonomy" id="1296096"/>
    <lineage>
        <taxon>Eukaryota</taxon>
        <taxon>Fungi</taxon>
        <taxon>Dikarya</taxon>
        <taxon>Basidiomycota</taxon>
        <taxon>Agaricomycotina</taxon>
        <taxon>Tremellomycetes</taxon>
        <taxon>Tremellales</taxon>
        <taxon>Cryptococcaceae</taxon>
        <taxon>Kwoniella</taxon>
    </lineage>
</organism>
<evidence type="ECO:0000313" key="4">
    <source>
        <dbReference type="EMBL" id="WWC72398.1"/>
    </source>
</evidence>
<gene>
    <name evidence="3" type="ORF">I206_07162</name>
    <name evidence="4" type="ORF">I206_106360</name>
</gene>